<feature type="region of interest" description="Disordered" evidence="18">
    <location>
        <begin position="372"/>
        <end position="423"/>
    </location>
</feature>
<dbReference type="PANTHER" id="PTHR22878:SF63">
    <property type="entry name" value="DYNEIN AXONEMAL HEAVY CHAIN 10"/>
    <property type="match status" value="1"/>
</dbReference>
<feature type="compositionally biased region" description="Polar residues" evidence="18">
    <location>
        <begin position="152"/>
        <end position="161"/>
    </location>
</feature>
<keyword evidence="12" id="KW-0206">Cytoskeleton</keyword>
<evidence type="ECO:0000256" key="14">
    <source>
        <dbReference type="ARBA" id="ARBA00054075"/>
    </source>
</evidence>
<dbReference type="GO" id="GO:0005874">
    <property type="term" value="C:microtubule"/>
    <property type="evidence" value="ECO:0007669"/>
    <property type="project" value="UniProtKB-KW"/>
</dbReference>
<evidence type="ECO:0000256" key="8">
    <source>
        <dbReference type="ARBA" id="ARBA00023017"/>
    </source>
</evidence>
<dbReference type="InterPro" id="IPR041466">
    <property type="entry name" value="Dynein_AAA5_ext"/>
</dbReference>
<dbReference type="FunFam" id="1.20.58.1120:FF:000008">
    <property type="entry name" value="Dynein heavy chain 10, axonemal"/>
    <property type="match status" value="1"/>
</dbReference>
<dbReference type="Pfam" id="PF03028">
    <property type="entry name" value="Dynein_heavy"/>
    <property type="match status" value="1"/>
</dbReference>
<comment type="function">
    <text evidence="14">Force generating protein of eukaryotic cilia and flagella. Produces force towards the minus ends of microtubules. Dynein has ATPase activity; the force-producing power stroke is thought to occur on release of ADP. Required for assembly of the I1 inner arm complex and its targeting to the appropriate axoneme location. Also required for phototaxis.</text>
</comment>
<dbReference type="GO" id="GO:0045505">
    <property type="term" value="F:dynein intermediate chain binding"/>
    <property type="evidence" value="ECO:0007669"/>
    <property type="project" value="InterPro"/>
</dbReference>
<sequence>MAESESEIIRTDVDDNDDDDLDDITLASRHSVLHMDFRMMWIQNRVVKFLGLSGHELLFYKLLNANDRHFEDKLLNFLILDLYGVTDLERKVVFFYCTYYTEISHEEVPVWERKVEKMVAKEKKKKKGKKTKAKIADPLALLRQIEESVMTLRSEQKSMSGASEDETEDGDDEEEEKEEKEEDEEGEERKESGSGDTISKKKSQTKAIESTTFVPPRGEEHKYIMTKKLVEKVRKIPILHMICGEVDGSRTDLQDVTLFYFLRTSDEGVPNFDSYTECHDQITKYLVVGSLQGKFLVSLNRILVQVFKPLVETQFRGPQFVEPQREDDDELEDEPSRLVDIMAARSSIFRKPSEFRRISIVLARKLAKRSLDSEAEGNEMAEPGSLMTREGSDISRTRLKRKERKSPSVNFDERSSKEPVPDSDIQVSINQSRNDILSYLEKLIRSVEWTLEHIEGDILLRMPNIPEFDDPAVTDEMLEKNKEVIEQLEDLIMSWGVHIEKVLESYQTKVPLGKGPLAECDYWKDRETGLLMLVEQLKAPIAKRILTLLNNVLSPFSSNFDYFYSDLWKYYTEARDNNRFLQTLLRHFKSITESDCFKTISQAITPLMEGIRMIWILSSYYSSEEKMVGLMERISWQLCQTVIKHLSINDLFKKPLQEILTQTEEAHRMLKSWKESYLKNREDIEISGKGSRWEFDQKRLFQGTEYIASVCDGLNQVANVLQDFHNIFGPDLKSIISDPAQIDTIIKRVDRLVVLILEADFNIFEEFNKENWEATMSLFYDEVYFLENEAKFFIDECFMVLINAENALEMLLKLKNTKTRATLHDQLMRKFDVIMQQFSKEISTVEGIFNRGKRNPPLLTYHPSMAGAIYWVRQLFHRLRRPVLTLQNVPELKHSKIKILAFSQYYEISKQMKAFEESKFQSWADKAQFIVINTMKRSILKMVRSDPDKGKLTFPDTEKLTSTKNLQTIHVSKRTKSRDFASPGSTPQGSVQKPEPETSKPSIETGSSGGTKGHVRSDTRAEIKGSLASHRDQKSWTSTSEKQGIHGTKITWTEFMSGSILVECQLRFQVNFDWTVFEIIHEAELMEQLGFELSHVVKDASIQKNRLRNDLEVMERVIDQYNGMIEKMDKPDIQLMRNMLLEVEKHIQPGVMRFNWNSLNISDYAHHCDKLLKNLSSMMDQVNHMKRDLDSRINNLRSYYLFSLPLELYEEEALMPCKTYFQEIQNRRIELITVMSTIYQSTGPVLIKLESLVLATYTGRSPAMQLLYDKYEKKIFSAFITCMIKNLECFNRTLMEFKPIFQVDAVLIASEVVLRPSPGEIYNIILQNVKNLLEELKLFPRWMNGTCLECKPQIKNGESYATFTFFEDVMSIQVVNDNILMVQRSAHKIALEAWHYLHRWKKYSNLWSFDKNLAAEKYAATEPTLFQYDEKFAFYDNILEELRDMELYYDLYCVRINLHVLLSGIRQHAKEWKQVLGNFLLFQTVHGMHDLHLMIEDFRSEVELVITGLDRFTSVMQAISDIKKTAIQVEVRYTTYQETFRTFRSHGISFPEEDEQTAYALQRDWESLYLGALYRASTLESTSDRFSDMTQEQINAFVLELEAFAADFEANGPGSVGEDLELGLLKMDEYVKLIGKLEERRRALLNSEILFDLPATDYSVFLKVKKDYEGMELLYHLYKEQRGMREIWAQTLWVNLNPQQLIDGMDHFIRQFRKLPKFVKELGVGQALDANMKSFKNSVPLFIELKNEAMRERHWKQLMDKTGRYFDMDPDRFTLENMFAMELGKYQEIAREIVMNAVKELAIERGLKELAEVWKNLEFTVVKHYKGTDDRGFILGPTDELNQVLEDNMMNVSGMAASQFIGPFLDTVQKWEVTMHTISEVLELWMQLQKKWLYLEGIFVGGDIRLQLPDEAKKFDEIDKSFRKIMIDTSKRLNVLECCTIKGRQEEFESMIYGLDKCQKSLTDYLNSKRAVFPRFTFLSDDELLSILGSGLPSAIQEHVGKMFDNLEKFRFEFNNTQRVVATALISCEEEVMDFRNVVLAEGKIEEWMVLALEEMKRSNRYLTKKAVYNYGKVRRPRTEWMLDFQGMMILAADQIWWTAEVENVFVKISQGQMRAMKDYLKQLNNQLNEVVTLMGGDTLTNNDRKKLDMLLTIDVHMRDIVEGFVRDSIMDPSEFEWESQLRFYWVHDLDNVWMYQCTGTFEYGYEYMGLNGRLVVTPLTDRIYLTITQALSMHLGGAPAGPAGTGKTETTKDLAKALGLLCIVTNCGEGMDYVAIGKTLSGLAQCGVWGCFDEFNRIDISVLSVISTQLQTIRSALMAKASRFLFEGQDIVLDSKVGIFITMNPGYAGRTELPESVKALFRPVVCIVPDNELICQIKLFSSGFLTAKVLAKKMTVLYKLAREQLSKQNHYDFGLRALKSVLNMAGHLKRTSGDLPEDVVLMRALRDMNLPKFIFDDVPLFLGLIADLFPDLDCPRVHYPDFNEAVNQVLEDQRYIALPEQIDKVIQLYEVMMTRHSTMVVGPTGGGKTVVIDTLCKAQTRLNMPTKLFTLNPKACTVNELYGVLDPMTRDWTDGLLSNIFREVNRPLDSNKNEKRYILFDGDVDPQWIENMNSVMDDNKLLTLANQERIKMQNHCSLLFEVGDLRYASPATVSRAGMVYVDPKNLGYQPYMDKWIRGKSESDQETLSGMCEKYVHGAIMLIIEGMLGLQQVKPLKMIIPQTGLNMVVQLCYVFDGLLTVLDAEANSVTKTEEDEEAKAEPLFSREEILEAMYIQACYWSLGASLVIENRPNFDDYIKRTSGFMLVQDTAEKPATVRYIPVTEKLLYDYFLDLRKNIWVPWMSLVPDYIHDRQKNFSDILVPTIDTLRTTWFIEMMNERNRPALLVGETGTSKTAVIHEFLRNLSSERYNQLLINFSSRTTSMDVQRNIEAVVEKRTREIYGPPPGKKLLLFIDDMNMPIVDTYGTQQPIALLKFLFEKGGFYDRGKDLSLMYMHDMCYLAAMGKPGGGRNEVDPRFTSMFSVYNVVFPADETLNYIYTSILSGHLQIFSEEVQAIATTLIDITLNLYKKVTAELLPTPNRFHYIFNMRDLSRITAGLLQSHPDYLPKVKQIVRLWRNEFTRIICDRLINEEVICESMEDFLIGYENREIVQEQWEEDPGVIEYTMRDPLLFGDFRNAINEEEPRFYEDLLDYEAVYSLFLEWSRVPGLCVFKLRIRRVDERLASRRVTAISPAKFIFQIYEDYNERNVTKLQMVLFNDALEHLTRVHRALRMHRGHVLVIGIGGSGKRSVIKLAAYAATYRMFEIGLTRGYNEASFHEDMKTLYKMVGVDNKRIVFLFTSSHVIDESFLELVNNMLMTGMVPSLFSDEEKDEIVNSCRNQSVEAGYGITRENVWSYFAKTSLQNLRIALSMSPSGDVLRTRCRSYPGLVNSTTIDWMFPWPEQALVSVASVTLRDNPNVSQNYIEPLVEHMVFTHKNVYDYTIEFQTKLRRKNYVTPKHYLDFIDKYLSLLVETRDYINSQCDRLSGGLQKIAEASVTLNELNEILAVQRVKVADQTRNCEQLLASIGESTDIAMEKKQLSEQKRQEIEEQRKIIDKEETEAKQALAEAQPALDAARAALGELDKADITEIRSFATPPEPVQIVSECVAMLRGVKDISWKGAKGMMSDPAFLRTLQEMNCDKITLKQQQAVRAHLKKTTKLDQMQFISKAGFGLYKFVLAVLDYCAVFREVKPKIDRVKELEAESERARKALEREESELRRLEKAIADLNSKYENAMEERQELQEETDLLQRRLIAADKLINGLSSENERWKKELENLHGQIEKIIGNCLLSAGFLAYCGPFTYEYRNQMLYEDWWNSIAKKGIPFTDTFRIETELSNDVEISTWTSEGLPPDELSVQNGILTTRASRFPICIDPQQQALNWIKKREQKKNLKILFFSDLDFLKQVELAIKYGLPVLFQDVDEVDPVLDNVLSKNVQTVGGRMFVLLGDKEVDYDPKFRMYLTTKMSNPIFDPAVYAKATVINYMVTIGGLEDQLLSVVVRTERPDIEEQRENLIAETSENKNLLQELENSLLREIATNKGNMLDNIELIETLESTKSSAEQVMRKLYLAEVTAADVNKLRDGYRSVAKRGAILFFVLADMSMVNSMYQYSLTSYVEVFIYSLRKALPDPTLQRRLQNIIPVLTKNVYDYGCTGIFERHKLLFSFEICTKLEESLGNVSQQQLDFFIKGCIALEKSPKINPTEWLPATGWADLLKLSNDFPEKFGNITEELNTHMDKWQEWYDMDVPESAELPLDYSNKLNPFEQLMLIRCFRVDRVYRSIINYISETMGEEYITPPHISLELIFEQSTPTMPVVFILSPGSDPSSELMKLADRYGCGGGKFKYLSLGQGQEKTAIELLEVAVSRGQWLMFQNCHLLLSFSRELEKLLENVGIPHPDFRLWLTTDPTPNFPIGILQQALKVVTEPPSGLKLNLENTYLKMRPQVLESCAHTAYKHLVYVLAFYHAVVQERRRYDKIGWNINYDFNESDFNVCTTILDTYLTKALLANDTRIPWNSLKYLIGEVMYGGRVIDSYDRRVSETYMDEYFGDFLFDSFQPFHFYRDEHVDYVVPPEGERDDYLEFIRELPLVNSPEVFGLHPNAEIGYFTQAAKEMWSNLIELQPQTEVSRTGISKDEFIDNIAKDILNKVPAEYDLHKVRKNFGPLITPITIVLFQELERFNKLIYTMKRTLTQLRKAIAGEIGMDTTLENISAALYNGVLPQEWARLAPDTRKTLAGWIDHFEKRIQQYTNWSSASEPIVLWLAGLHIPETYLAALVQMACRRNSWSLDRSLTYTAVSRYTKPELIEERPDEGCYVSGLYLEGARWDLEEQCLIRSHPKILIEELPILVIIPVEAHRLRLQNTFKTPVYTTSNRRDAMGVGLVFEANLATTEHISHWVLQGVCLVLNTD</sequence>
<dbReference type="Gene3D" id="1.20.920.30">
    <property type="match status" value="1"/>
</dbReference>
<evidence type="ECO:0000256" key="5">
    <source>
        <dbReference type="ARBA" id="ARBA00022737"/>
    </source>
</evidence>
<dbReference type="FunFam" id="1.10.8.720:FF:000005">
    <property type="entry name" value="Dynein axonemal heavy chain 10"/>
    <property type="match status" value="1"/>
</dbReference>
<dbReference type="OrthoDB" id="64868at2759"/>
<organism evidence="20 21">
    <name type="scientific">Eufriesea mexicana</name>
    <dbReference type="NCBI Taxonomy" id="516756"/>
    <lineage>
        <taxon>Eukaryota</taxon>
        <taxon>Metazoa</taxon>
        <taxon>Ecdysozoa</taxon>
        <taxon>Arthropoda</taxon>
        <taxon>Hexapoda</taxon>
        <taxon>Insecta</taxon>
        <taxon>Pterygota</taxon>
        <taxon>Neoptera</taxon>
        <taxon>Endopterygota</taxon>
        <taxon>Hymenoptera</taxon>
        <taxon>Apocrita</taxon>
        <taxon>Aculeata</taxon>
        <taxon>Apoidea</taxon>
        <taxon>Anthophila</taxon>
        <taxon>Apidae</taxon>
        <taxon>Eufriesea</taxon>
    </lineage>
</organism>
<keyword evidence="10" id="KW-0969">Cilium</keyword>
<dbReference type="InterPro" id="IPR041228">
    <property type="entry name" value="Dynein_C"/>
</dbReference>
<feature type="compositionally biased region" description="Basic and acidic residues" evidence="18">
    <location>
        <begin position="411"/>
        <end position="420"/>
    </location>
</feature>
<evidence type="ECO:0000256" key="16">
    <source>
        <dbReference type="ARBA" id="ARBA00077719"/>
    </source>
</evidence>
<gene>
    <name evidence="20" type="ORF">WN48_07119</name>
</gene>
<dbReference type="SUPFAM" id="SSF52540">
    <property type="entry name" value="P-loop containing nucleoside triphosphate hydrolases"/>
    <property type="match status" value="4"/>
</dbReference>
<feature type="domain" description="AAA+ ATPase" evidence="19">
    <location>
        <begin position="2880"/>
        <end position="3093"/>
    </location>
</feature>
<dbReference type="Gene3D" id="1.20.58.1120">
    <property type="match status" value="1"/>
</dbReference>
<dbReference type="Pfam" id="PF17852">
    <property type="entry name" value="Dynein_AAA_lid"/>
    <property type="match status" value="1"/>
</dbReference>
<dbReference type="InterPro" id="IPR003593">
    <property type="entry name" value="AAA+_ATPase"/>
</dbReference>
<dbReference type="Gene3D" id="1.20.140.100">
    <property type="entry name" value="Dynein heavy chain, N-terminal domain 2"/>
    <property type="match status" value="1"/>
</dbReference>
<dbReference type="FunFam" id="1.20.920.20:FF:000001">
    <property type="entry name" value="dynein heavy chain 2, axonemal"/>
    <property type="match status" value="1"/>
</dbReference>
<evidence type="ECO:0000256" key="17">
    <source>
        <dbReference type="SAM" id="Coils"/>
    </source>
</evidence>
<keyword evidence="21" id="KW-1185">Reference proteome</keyword>
<dbReference type="Gene3D" id="3.20.180.20">
    <property type="entry name" value="Dynein heavy chain, N-terminal domain 2"/>
    <property type="match status" value="1"/>
</dbReference>
<dbReference type="InterPro" id="IPR042222">
    <property type="entry name" value="Dynein_2_N"/>
</dbReference>
<dbReference type="InterPro" id="IPR042219">
    <property type="entry name" value="AAA_lid_11_sf"/>
</dbReference>
<dbReference type="Gene3D" id="1.20.1270.280">
    <property type="match status" value="1"/>
</dbReference>
<dbReference type="GO" id="GO:0005524">
    <property type="term" value="F:ATP binding"/>
    <property type="evidence" value="ECO:0007669"/>
    <property type="project" value="UniProtKB-KW"/>
</dbReference>
<dbReference type="Pfam" id="PF17857">
    <property type="entry name" value="AAA_lid_1"/>
    <property type="match status" value="1"/>
</dbReference>
<dbReference type="InterPro" id="IPR035699">
    <property type="entry name" value="AAA_6"/>
</dbReference>
<comment type="similarity">
    <text evidence="2">Belongs to the dynein heavy chain family.</text>
</comment>
<dbReference type="Pfam" id="PF08393">
    <property type="entry name" value="DHC_N2"/>
    <property type="match status" value="1"/>
</dbReference>
<evidence type="ECO:0000256" key="12">
    <source>
        <dbReference type="ARBA" id="ARBA00023212"/>
    </source>
</evidence>
<dbReference type="Gene3D" id="1.10.472.130">
    <property type="match status" value="1"/>
</dbReference>
<evidence type="ECO:0000256" key="13">
    <source>
        <dbReference type="ARBA" id="ARBA00023273"/>
    </source>
</evidence>
<dbReference type="PANTHER" id="PTHR22878">
    <property type="entry name" value="DYNEIN HEAVY CHAIN 6, AXONEMAL-LIKE-RELATED"/>
    <property type="match status" value="1"/>
</dbReference>
<dbReference type="Pfam" id="PF12775">
    <property type="entry name" value="AAA_7"/>
    <property type="match status" value="1"/>
</dbReference>
<comment type="subunit">
    <text evidence="15">The I1 inner arm complex (also known as the f dynein complex) is a two-headed isoform composed of two heavy chains (1-alpha and 1-beta), three intermediate chains and three light chains. I1 occupies a specific position proximal to the first radial spoke and repeats every 96 nm along the length of the axoneme.</text>
</comment>
<dbReference type="GO" id="GO:0070286">
    <property type="term" value="P:axonemal dynein complex assembly"/>
    <property type="evidence" value="ECO:0007669"/>
    <property type="project" value="UniProtKB-ARBA"/>
</dbReference>
<dbReference type="CDD" id="cd00009">
    <property type="entry name" value="AAA"/>
    <property type="match status" value="1"/>
</dbReference>
<dbReference type="GO" id="GO:0051959">
    <property type="term" value="F:dynein light intermediate chain binding"/>
    <property type="evidence" value="ECO:0007669"/>
    <property type="project" value="InterPro"/>
</dbReference>
<evidence type="ECO:0000256" key="7">
    <source>
        <dbReference type="ARBA" id="ARBA00022840"/>
    </source>
</evidence>
<dbReference type="Gene3D" id="3.40.50.300">
    <property type="entry name" value="P-loop containing nucleotide triphosphate hydrolases"/>
    <property type="match status" value="5"/>
</dbReference>
<dbReference type="SMART" id="SM00382">
    <property type="entry name" value="AAA"/>
    <property type="match status" value="2"/>
</dbReference>
<dbReference type="Pfam" id="PF08385">
    <property type="entry name" value="DHC_N1"/>
    <property type="match status" value="2"/>
</dbReference>
<dbReference type="Pfam" id="PF12777">
    <property type="entry name" value="MT"/>
    <property type="match status" value="1"/>
</dbReference>
<name>A0A310SST6_9HYME</name>
<dbReference type="GO" id="GO:0005858">
    <property type="term" value="C:axonemal dynein complex"/>
    <property type="evidence" value="ECO:0007669"/>
    <property type="project" value="UniProtKB-ARBA"/>
</dbReference>
<dbReference type="FunFam" id="3.40.50.300:FF:000063">
    <property type="entry name" value="dynein heavy chain 6, axonemal"/>
    <property type="match status" value="1"/>
</dbReference>
<keyword evidence="6" id="KW-0547">Nucleotide-binding</keyword>
<feature type="region of interest" description="Disordered" evidence="18">
    <location>
        <begin position="1024"/>
        <end position="1043"/>
    </location>
</feature>
<dbReference type="FunFam" id="3.40.50.300:FF:000884">
    <property type="entry name" value="Dynein axonemal heavy chain 10"/>
    <property type="match status" value="1"/>
</dbReference>
<proteinExistence type="inferred from homology"/>
<dbReference type="Pfam" id="PF18198">
    <property type="entry name" value="AAA_lid_11"/>
    <property type="match status" value="1"/>
</dbReference>
<evidence type="ECO:0000259" key="19">
    <source>
        <dbReference type="SMART" id="SM00382"/>
    </source>
</evidence>
<keyword evidence="9 17" id="KW-0175">Coiled coil</keyword>
<dbReference type="Pfam" id="PF12780">
    <property type="entry name" value="AAA_8"/>
    <property type="match status" value="1"/>
</dbReference>
<evidence type="ECO:0000256" key="10">
    <source>
        <dbReference type="ARBA" id="ARBA00023069"/>
    </source>
</evidence>
<dbReference type="InterPro" id="IPR026983">
    <property type="entry name" value="DHC"/>
</dbReference>
<dbReference type="Proteomes" id="UP000250275">
    <property type="component" value="Unassembled WGS sequence"/>
</dbReference>
<dbReference type="GO" id="GO:0060294">
    <property type="term" value="P:cilium movement involved in cell motility"/>
    <property type="evidence" value="ECO:0007669"/>
    <property type="project" value="UniProtKB-ARBA"/>
</dbReference>
<evidence type="ECO:0000256" key="11">
    <source>
        <dbReference type="ARBA" id="ARBA00023175"/>
    </source>
</evidence>
<reference evidence="20 21" key="1">
    <citation type="submission" date="2015-07" db="EMBL/GenBank/DDBJ databases">
        <title>The genome of Eufriesea mexicana.</title>
        <authorList>
            <person name="Pan H."/>
            <person name="Kapheim K."/>
        </authorList>
    </citation>
    <scope>NUCLEOTIDE SEQUENCE [LARGE SCALE GENOMIC DNA]</scope>
    <source>
        <strain evidence="20">0111107269</strain>
        <tissue evidence="20">Whole body</tissue>
    </source>
</reference>
<feature type="compositionally biased region" description="Basic and acidic residues" evidence="18">
    <location>
        <begin position="1024"/>
        <end position="1034"/>
    </location>
</feature>
<dbReference type="InterPro" id="IPR004273">
    <property type="entry name" value="Dynein_heavy_D6_P-loop"/>
</dbReference>
<feature type="region of interest" description="Disordered" evidence="18">
    <location>
        <begin position="965"/>
        <end position="1017"/>
    </location>
</feature>
<dbReference type="Pfam" id="PF12774">
    <property type="entry name" value="AAA_6"/>
    <property type="match status" value="1"/>
</dbReference>
<evidence type="ECO:0000256" key="3">
    <source>
        <dbReference type="ARBA" id="ARBA00022490"/>
    </source>
</evidence>
<evidence type="ECO:0000256" key="4">
    <source>
        <dbReference type="ARBA" id="ARBA00022701"/>
    </source>
</evidence>
<dbReference type="EMBL" id="KQ759770">
    <property type="protein sequence ID" value="OAD62940.1"/>
    <property type="molecule type" value="Genomic_DNA"/>
</dbReference>
<dbReference type="Pfam" id="PF12781">
    <property type="entry name" value="AAA_9"/>
    <property type="match status" value="1"/>
</dbReference>
<keyword evidence="5" id="KW-0677">Repeat</keyword>
<dbReference type="InterPro" id="IPR043157">
    <property type="entry name" value="Dynein_AAA1S"/>
</dbReference>
<feature type="coiled-coil region" evidence="17">
    <location>
        <begin position="3737"/>
        <end position="3830"/>
    </location>
</feature>
<dbReference type="FunFam" id="3.40.50.300:FF:000049">
    <property type="entry name" value="Dynein, axonemal, heavy chain 5"/>
    <property type="match status" value="1"/>
</dbReference>
<dbReference type="InterPro" id="IPR035706">
    <property type="entry name" value="AAA_9"/>
</dbReference>
<dbReference type="FunFam" id="1.10.8.710:FF:000002">
    <property type="entry name" value="dynein heavy chain 17, axonemal"/>
    <property type="match status" value="1"/>
</dbReference>
<dbReference type="Gene3D" id="1.10.8.720">
    <property type="entry name" value="Region D6 of dynein motor"/>
    <property type="match status" value="1"/>
</dbReference>
<feature type="domain" description="AAA+ ATPase" evidence="19">
    <location>
        <begin position="2236"/>
        <end position="2372"/>
    </location>
</feature>
<dbReference type="InterPro" id="IPR013594">
    <property type="entry name" value="Dynein_heavy_tail"/>
</dbReference>
<dbReference type="GO" id="GO:0008569">
    <property type="term" value="F:minus-end-directed microtubule motor activity"/>
    <property type="evidence" value="ECO:0007669"/>
    <property type="project" value="InterPro"/>
</dbReference>
<dbReference type="Gene3D" id="1.10.8.710">
    <property type="match status" value="1"/>
</dbReference>
<dbReference type="Gene3D" id="1.10.8.1220">
    <property type="match status" value="1"/>
</dbReference>
<evidence type="ECO:0000256" key="15">
    <source>
        <dbReference type="ARBA" id="ARBA00063032"/>
    </source>
</evidence>
<evidence type="ECO:0000313" key="21">
    <source>
        <dbReference type="Proteomes" id="UP000250275"/>
    </source>
</evidence>
<feature type="coiled-coil region" evidence="17">
    <location>
        <begin position="1097"/>
        <end position="1124"/>
    </location>
</feature>
<evidence type="ECO:0000256" key="18">
    <source>
        <dbReference type="SAM" id="MobiDB-lite"/>
    </source>
</evidence>
<dbReference type="InterPro" id="IPR013602">
    <property type="entry name" value="Dynein_heavy_linker"/>
</dbReference>
<keyword evidence="11" id="KW-0505">Motor protein</keyword>
<dbReference type="FunFam" id="1.10.8.1220:FF:000001">
    <property type="entry name" value="Dynein axonemal heavy chain 5"/>
    <property type="match status" value="1"/>
</dbReference>
<dbReference type="Gene3D" id="1.10.287.2620">
    <property type="match status" value="1"/>
</dbReference>
<keyword evidence="7" id="KW-0067">ATP-binding</keyword>
<dbReference type="InterPro" id="IPR041589">
    <property type="entry name" value="DNAH3_AAA_lid_1"/>
</dbReference>
<dbReference type="InterPro" id="IPR027417">
    <property type="entry name" value="P-loop_NTPase"/>
</dbReference>
<keyword evidence="8" id="KW-0243">Dynein</keyword>
<keyword evidence="3" id="KW-0963">Cytoplasm</keyword>
<protein>
    <recommendedName>
        <fullName evidence="16">Dynein-1, subspecies f</fullName>
    </recommendedName>
</protein>
<evidence type="ECO:0000313" key="20">
    <source>
        <dbReference type="EMBL" id="OAD62940.1"/>
    </source>
</evidence>
<feature type="coiled-coil region" evidence="17">
    <location>
        <begin position="3580"/>
        <end position="3610"/>
    </location>
</feature>
<feature type="compositionally biased region" description="Acidic residues" evidence="18">
    <location>
        <begin position="163"/>
        <end position="186"/>
    </location>
</feature>
<dbReference type="Gene3D" id="6.10.140.1060">
    <property type="match status" value="1"/>
</dbReference>
<evidence type="ECO:0000256" key="2">
    <source>
        <dbReference type="ARBA" id="ARBA00008887"/>
    </source>
</evidence>
<keyword evidence="4" id="KW-0493">Microtubule</keyword>
<accession>A0A310SST6</accession>
<dbReference type="Gene3D" id="1.20.920.20">
    <property type="match status" value="1"/>
</dbReference>
<comment type="subcellular location">
    <subcellularLocation>
        <location evidence="1">Cytoplasm</location>
        <location evidence="1">Cytoskeleton</location>
        <location evidence="1">Cilium axoneme</location>
    </subcellularLocation>
</comment>
<evidence type="ECO:0000256" key="6">
    <source>
        <dbReference type="ARBA" id="ARBA00022741"/>
    </source>
</evidence>
<dbReference type="FunFam" id="1.10.287.2620:FF:000002">
    <property type="entry name" value="Dynein heavy chain 2, axonemal"/>
    <property type="match status" value="1"/>
</dbReference>
<dbReference type="Pfam" id="PF18199">
    <property type="entry name" value="Dynein_C"/>
    <property type="match status" value="1"/>
</dbReference>
<evidence type="ECO:0000256" key="9">
    <source>
        <dbReference type="ARBA" id="ARBA00023054"/>
    </source>
</evidence>
<dbReference type="Gene3D" id="3.10.490.20">
    <property type="match status" value="1"/>
</dbReference>
<dbReference type="FunFam" id="3.40.50.300:FF:000153">
    <property type="entry name" value="Dynein axonemal heavy chain 1"/>
    <property type="match status" value="1"/>
</dbReference>
<dbReference type="InterPro" id="IPR043160">
    <property type="entry name" value="Dynein_C_barrel"/>
</dbReference>
<dbReference type="FunFam" id="1.20.140.100:FF:000001">
    <property type="entry name" value="dynein heavy chain 17, axonemal"/>
    <property type="match status" value="1"/>
</dbReference>
<dbReference type="FunFam" id="3.40.50.300:FF:002141">
    <property type="entry name" value="Dynein heavy chain"/>
    <property type="match status" value="1"/>
</dbReference>
<dbReference type="InterPro" id="IPR042228">
    <property type="entry name" value="Dynein_linker_3"/>
</dbReference>
<dbReference type="FunFam" id="3.10.490.20:FF:000006">
    <property type="entry name" value="Dynein axonemal heavy chain 10"/>
    <property type="match status" value="1"/>
</dbReference>
<keyword evidence="13" id="KW-0966">Cell projection</keyword>
<feature type="region of interest" description="Disordered" evidence="18">
    <location>
        <begin position="152"/>
        <end position="214"/>
    </location>
</feature>
<dbReference type="FunFam" id="1.20.1270.280:FF:000005">
    <property type="entry name" value="Dynein axonemal heavy chain 10"/>
    <property type="match status" value="1"/>
</dbReference>
<dbReference type="InterPro" id="IPR024317">
    <property type="entry name" value="Dynein_heavy_chain_D4_dom"/>
</dbReference>
<dbReference type="InterPro" id="IPR024743">
    <property type="entry name" value="Dynein_HC_stalk"/>
</dbReference>
<dbReference type="GO" id="GO:0031514">
    <property type="term" value="C:motile cilium"/>
    <property type="evidence" value="ECO:0007669"/>
    <property type="project" value="UniProtKB-ARBA"/>
</dbReference>
<dbReference type="InterPro" id="IPR041658">
    <property type="entry name" value="AAA_lid_11"/>
</dbReference>
<evidence type="ECO:0000256" key="1">
    <source>
        <dbReference type="ARBA" id="ARBA00004430"/>
    </source>
</evidence>